<organism evidence="1 2">
    <name type="scientific">Segatella copri</name>
    <dbReference type="NCBI Taxonomy" id="165179"/>
    <lineage>
        <taxon>Bacteria</taxon>
        <taxon>Pseudomonadati</taxon>
        <taxon>Bacteroidota</taxon>
        <taxon>Bacteroidia</taxon>
        <taxon>Bacteroidales</taxon>
        <taxon>Prevotellaceae</taxon>
        <taxon>Segatella</taxon>
    </lineage>
</organism>
<accession>A0AA92T1D6</accession>
<gene>
    <name evidence="1" type="ORF">DXB80_14230</name>
</gene>
<dbReference type="RefSeq" id="WP_117729644.1">
    <property type="nucleotide sequence ID" value="NZ_QRSU01000027.1"/>
</dbReference>
<dbReference type="Proteomes" id="UP000261245">
    <property type="component" value="Unassembled WGS sequence"/>
</dbReference>
<reference evidence="1 2" key="1">
    <citation type="submission" date="2018-08" db="EMBL/GenBank/DDBJ databases">
        <title>A genome reference for cultivated species of the human gut microbiota.</title>
        <authorList>
            <person name="Zou Y."/>
            <person name="Xue W."/>
            <person name="Luo G."/>
        </authorList>
    </citation>
    <scope>NUCLEOTIDE SEQUENCE [LARGE SCALE GENOMIC DNA]</scope>
    <source>
        <strain evidence="1 2">OM06-11</strain>
    </source>
</reference>
<evidence type="ECO:0000313" key="1">
    <source>
        <dbReference type="EMBL" id="RGN03228.1"/>
    </source>
</evidence>
<protein>
    <submittedName>
        <fullName evidence="1">Uncharacterized protein</fullName>
    </submittedName>
</protein>
<name>A0AA92T1D6_9BACT</name>
<sequence length="183" mass="21330">MYYLRKIEEGQWVERQLHDAVSISDLRTLDNDISVWKDDGSADVIKLALAFSLCTKNIKDLWCVKIPDKALDKFKFHYAPSSTPYLQCRSLHTNIVVPTLYEMGDLAEIIHQLIKNGEQIYISEQEQKECFYDAVKADEIEMDFNDWKNQNFRKALAEVEGIYGQIDFSQLQNAKDSKKKKKK</sequence>
<comment type="caution">
    <text evidence="1">The sequence shown here is derived from an EMBL/GenBank/DDBJ whole genome shotgun (WGS) entry which is preliminary data.</text>
</comment>
<evidence type="ECO:0000313" key="2">
    <source>
        <dbReference type="Proteomes" id="UP000261245"/>
    </source>
</evidence>
<dbReference type="EMBL" id="QSUC01000065">
    <property type="protein sequence ID" value="RGN03228.1"/>
    <property type="molecule type" value="Genomic_DNA"/>
</dbReference>
<proteinExistence type="predicted"/>
<dbReference type="AlphaFoldDB" id="A0AA92T1D6"/>